<comment type="caution">
    <text evidence="2">The sequence shown here is derived from an EMBL/GenBank/DDBJ whole genome shotgun (WGS) entry which is preliminary data.</text>
</comment>
<protein>
    <submittedName>
        <fullName evidence="2">Uncharacterized protein</fullName>
    </submittedName>
</protein>
<dbReference type="EMBL" id="JAFBMS010000005">
    <property type="protein sequence ID" value="KAG9352263.1"/>
    <property type="molecule type" value="Genomic_DNA"/>
</dbReference>
<dbReference type="AlphaFoldDB" id="A0A8T2PG03"/>
<proteinExistence type="predicted"/>
<gene>
    <name evidence="2" type="ORF">JZ751_020676</name>
</gene>
<feature type="region of interest" description="Disordered" evidence="1">
    <location>
        <begin position="1"/>
        <end position="26"/>
    </location>
</feature>
<dbReference type="Proteomes" id="UP000824540">
    <property type="component" value="Unassembled WGS sequence"/>
</dbReference>
<accession>A0A8T2PG03</accession>
<sequence length="136" mass="15081">MERSGQSGLRQLCGASQGPPLSNRATAPATRSLLRRYLHVLIVIITKMRDAEQKALSDEVMPVIRCKGQRKRDPNAENKPFIQCARALLQQHAGGRAGSQRSLCWQPSKQPINAAWSQWNLKSDPRPSARATAKRG</sequence>
<keyword evidence="3" id="KW-1185">Reference proteome</keyword>
<evidence type="ECO:0000256" key="1">
    <source>
        <dbReference type="SAM" id="MobiDB-lite"/>
    </source>
</evidence>
<evidence type="ECO:0000313" key="2">
    <source>
        <dbReference type="EMBL" id="KAG9352263.1"/>
    </source>
</evidence>
<reference evidence="2" key="1">
    <citation type="thesis" date="2021" institute="BYU ScholarsArchive" country="Provo, UT, USA">
        <title>Applications of and Algorithms for Genome Assembly and Genomic Analyses with an Emphasis on Marine Teleosts.</title>
        <authorList>
            <person name="Pickett B.D."/>
        </authorList>
    </citation>
    <scope>NUCLEOTIDE SEQUENCE</scope>
    <source>
        <strain evidence="2">HI-2016</strain>
    </source>
</reference>
<organism evidence="2 3">
    <name type="scientific">Albula glossodonta</name>
    <name type="common">roundjaw bonefish</name>
    <dbReference type="NCBI Taxonomy" id="121402"/>
    <lineage>
        <taxon>Eukaryota</taxon>
        <taxon>Metazoa</taxon>
        <taxon>Chordata</taxon>
        <taxon>Craniata</taxon>
        <taxon>Vertebrata</taxon>
        <taxon>Euteleostomi</taxon>
        <taxon>Actinopterygii</taxon>
        <taxon>Neopterygii</taxon>
        <taxon>Teleostei</taxon>
        <taxon>Albuliformes</taxon>
        <taxon>Albulidae</taxon>
        <taxon>Albula</taxon>
    </lineage>
</organism>
<name>A0A8T2PG03_9TELE</name>
<evidence type="ECO:0000313" key="3">
    <source>
        <dbReference type="Proteomes" id="UP000824540"/>
    </source>
</evidence>